<dbReference type="Proteomes" id="UP001311799">
    <property type="component" value="Unassembled WGS sequence"/>
</dbReference>
<organism evidence="1 2">
    <name type="scientific">Cryptosporidium xiaoi</name>
    <dbReference type="NCBI Taxonomy" id="659607"/>
    <lineage>
        <taxon>Eukaryota</taxon>
        <taxon>Sar</taxon>
        <taxon>Alveolata</taxon>
        <taxon>Apicomplexa</taxon>
        <taxon>Conoidasida</taxon>
        <taxon>Coccidia</taxon>
        <taxon>Eucoccidiorida</taxon>
        <taxon>Eimeriorina</taxon>
        <taxon>Cryptosporidiidae</taxon>
        <taxon>Cryptosporidium</taxon>
    </lineage>
</organism>
<keyword evidence="2" id="KW-1185">Reference proteome</keyword>
<reference evidence="1 2" key="1">
    <citation type="submission" date="2023-10" db="EMBL/GenBank/DDBJ databases">
        <title>Comparative genomics analysis reveals potential genetic determinants of host preference in Cryptosporidium xiaoi.</title>
        <authorList>
            <person name="Xiao L."/>
            <person name="Li J."/>
        </authorList>
    </citation>
    <scope>NUCLEOTIDE SEQUENCE [LARGE SCALE GENOMIC DNA]</scope>
    <source>
        <strain evidence="1 2">52996</strain>
    </source>
</reference>
<evidence type="ECO:0000313" key="2">
    <source>
        <dbReference type="Proteomes" id="UP001311799"/>
    </source>
</evidence>
<dbReference type="EMBL" id="JAWDEY010000036">
    <property type="protein sequence ID" value="KAK6587911.1"/>
    <property type="molecule type" value="Genomic_DNA"/>
</dbReference>
<evidence type="ECO:0000313" key="1">
    <source>
        <dbReference type="EMBL" id="KAK6587911.1"/>
    </source>
</evidence>
<sequence>MGIEDGTYSVEDIIMSLYGMELLLKRIKEKQIRRCLYDWKYKSLINKELNIQRKKYNKYMLDGFYALTRQTQSVCMLFSLFRMDDNKLKSYAFNRLLINARNNVINENNLVSIDERIIQEFQHGVMTIINSFSSLGFIVNKKKFRALYCSFHKVLNHKGRESVERNNENTNKLNAISENLIFENTKCKSDKPKFDNLVDNNNVLTENKYNKKLALNHGLFLNKNDIYTQNDDNIKLYNKNQSTSLNNGYYIHVPISRQKAKFDYYNEIAQTGSDYNNNNCFNSNNNFIKEFSPLNPVLYPPLRPQVNSYDYSIQKQHVYNSAGLINTNFVNPVLNRRLSPNNSNANSFRTSNSGISTAAPSPLNTTKYSVDNLYYSVDYNKNNKQNNYGHKRNSIYEKITPKSTENPSKNCINPCINFTQDSSIILNSITDKFKSVILN</sequence>
<proteinExistence type="predicted"/>
<name>A0AAV9XZP0_9CRYT</name>
<dbReference type="AlphaFoldDB" id="A0AAV9XZP0"/>
<accession>A0AAV9XZP0</accession>
<gene>
    <name evidence="1" type="ORF">RS030_81437</name>
</gene>
<comment type="caution">
    <text evidence="1">The sequence shown here is derived from an EMBL/GenBank/DDBJ whole genome shotgun (WGS) entry which is preliminary data.</text>
</comment>
<protein>
    <submittedName>
        <fullName evidence="1">Uncharacterized protein</fullName>
    </submittedName>
</protein>